<protein>
    <recommendedName>
        <fullName evidence="2">Thiol:disulfide interchange protein DsbD N-terminal domain-containing protein</fullName>
    </recommendedName>
</protein>
<dbReference type="Pfam" id="PF11412">
    <property type="entry name" value="DsbD_N"/>
    <property type="match status" value="1"/>
</dbReference>
<reference evidence="3 4" key="1">
    <citation type="submission" date="2006-06" db="EMBL/GenBank/DDBJ databases">
        <authorList>
            <person name="Moran M.A."/>
            <person name="Ferriera S."/>
            <person name="Johnson J."/>
            <person name="Kravitz S."/>
            <person name="Beeson K."/>
            <person name="Sutton G."/>
            <person name="Rogers Y.-H."/>
            <person name="Friedman R."/>
            <person name="Frazier M."/>
            <person name="Venter J.C."/>
        </authorList>
    </citation>
    <scope>NUCLEOTIDE SEQUENCE [LARGE SCALE GENOMIC DNA]</scope>
    <source>
        <strain evidence="3 4">E-37</strain>
    </source>
</reference>
<feature type="signal peptide" evidence="1">
    <location>
        <begin position="1"/>
        <end position="25"/>
    </location>
</feature>
<sequence length="270" mass="28849">MKKILLALLAPVLAASLILPEPARADRYESMLDAAILPGWRLPNGDHVAALQLRLAPGWKTYWRSPGDAGIPPSFDWQGAQNTRAVSVSWPSPQVFWQSGMRSVGYHDEVVLPLRVSLRNAGKDAQLNGTIEIGICKDVCLPQRLKVSATLPADSRKPDPRIAAAMADVPFGRGDAGVTSVSCTVSAAPNGIGLNVAVTLPGATGQEETVIEFADPELWVAEPKTSLRGGQLVAETRVSHMSRAAFALDRSQMVLTVLGGRMPVEIRGCD</sequence>
<dbReference type="EMBL" id="AAYA01000001">
    <property type="protein sequence ID" value="EBA10311.1"/>
    <property type="molecule type" value="Genomic_DNA"/>
</dbReference>
<feature type="chain" id="PRO_5002655067" description="Thiol:disulfide interchange protein DsbD N-terminal domain-containing protein" evidence="1">
    <location>
        <begin position="26"/>
        <end position="270"/>
    </location>
</feature>
<dbReference type="AlphaFoldDB" id="A3JXS5"/>
<evidence type="ECO:0000259" key="2">
    <source>
        <dbReference type="Pfam" id="PF11412"/>
    </source>
</evidence>
<dbReference type="Proteomes" id="UP000005713">
    <property type="component" value="Unassembled WGS sequence"/>
</dbReference>
<proteinExistence type="predicted"/>
<comment type="caution">
    <text evidence="3">The sequence shown here is derived from an EMBL/GenBank/DDBJ whole genome shotgun (WGS) entry which is preliminary data.</text>
</comment>
<evidence type="ECO:0000313" key="4">
    <source>
        <dbReference type="Proteomes" id="UP000005713"/>
    </source>
</evidence>
<feature type="domain" description="Thiol:disulfide interchange protein DsbD N-terminal" evidence="2">
    <location>
        <begin position="43"/>
        <end position="150"/>
    </location>
</feature>
<keyword evidence="4" id="KW-1185">Reference proteome</keyword>
<accession>A3JXS5</accession>
<organism evidence="3 4">
    <name type="scientific">Sagittula stellata (strain ATCC 700073 / DSM 11524 / E-37)</name>
    <dbReference type="NCBI Taxonomy" id="388399"/>
    <lineage>
        <taxon>Bacteria</taxon>
        <taxon>Pseudomonadati</taxon>
        <taxon>Pseudomonadota</taxon>
        <taxon>Alphaproteobacteria</taxon>
        <taxon>Rhodobacterales</taxon>
        <taxon>Roseobacteraceae</taxon>
        <taxon>Sagittula</taxon>
    </lineage>
</organism>
<dbReference type="InterPro" id="IPR028250">
    <property type="entry name" value="DsbDN"/>
</dbReference>
<name>A3JXS5_SAGS3</name>
<evidence type="ECO:0000313" key="3">
    <source>
        <dbReference type="EMBL" id="EBA10311.1"/>
    </source>
</evidence>
<dbReference type="RefSeq" id="WP_005855047.1">
    <property type="nucleotide sequence ID" value="NZ_AAYA01000001.1"/>
</dbReference>
<evidence type="ECO:0000256" key="1">
    <source>
        <dbReference type="SAM" id="SignalP"/>
    </source>
</evidence>
<keyword evidence="1" id="KW-0732">Signal</keyword>
<gene>
    <name evidence="3" type="ORF">SSE37_19937</name>
</gene>
<dbReference type="eggNOG" id="COG4233">
    <property type="taxonomic scope" value="Bacteria"/>
</dbReference>